<name>A0A853C9U6_9ACTN</name>
<protein>
    <submittedName>
        <fullName evidence="1">Uncharacterized protein</fullName>
    </submittedName>
</protein>
<dbReference type="EMBL" id="JACBZT010000001">
    <property type="protein sequence ID" value="NYJ03949.1"/>
    <property type="molecule type" value="Genomic_DNA"/>
</dbReference>
<proteinExistence type="predicted"/>
<organism evidence="1 2">
    <name type="scientific">Petropleomorpha daqingensis</name>
    <dbReference type="NCBI Taxonomy" id="2026353"/>
    <lineage>
        <taxon>Bacteria</taxon>
        <taxon>Bacillati</taxon>
        <taxon>Actinomycetota</taxon>
        <taxon>Actinomycetes</taxon>
        <taxon>Geodermatophilales</taxon>
        <taxon>Geodermatophilaceae</taxon>
        <taxon>Petropleomorpha</taxon>
    </lineage>
</organism>
<sequence>MIIEPVGSAGLGTALPSRTAQLVEARAQLRDAAPAGSWDAVLDEVKRLQVQQSMTPLTAMQTVYAKLAAGWQPRT</sequence>
<comment type="caution">
    <text evidence="1">The sequence shown here is derived from an EMBL/GenBank/DDBJ whole genome shotgun (WGS) entry which is preliminary data.</text>
</comment>
<gene>
    <name evidence="1" type="ORF">GGQ55_000227</name>
</gene>
<evidence type="ECO:0000313" key="1">
    <source>
        <dbReference type="EMBL" id="NYJ03949.1"/>
    </source>
</evidence>
<dbReference type="RefSeq" id="WP_179714730.1">
    <property type="nucleotide sequence ID" value="NZ_JACBZT010000001.1"/>
</dbReference>
<dbReference type="Proteomes" id="UP000541969">
    <property type="component" value="Unassembled WGS sequence"/>
</dbReference>
<keyword evidence="2" id="KW-1185">Reference proteome</keyword>
<reference evidence="1 2" key="1">
    <citation type="submission" date="2020-07" db="EMBL/GenBank/DDBJ databases">
        <title>Sequencing the genomes of 1000 actinobacteria strains.</title>
        <authorList>
            <person name="Klenk H.-P."/>
        </authorList>
    </citation>
    <scope>NUCLEOTIDE SEQUENCE [LARGE SCALE GENOMIC DNA]</scope>
    <source>
        <strain evidence="1 2">DSM 104001</strain>
    </source>
</reference>
<dbReference type="AlphaFoldDB" id="A0A853C9U6"/>
<evidence type="ECO:0000313" key="2">
    <source>
        <dbReference type="Proteomes" id="UP000541969"/>
    </source>
</evidence>
<accession>A0A853C9U6</accession>